<name>A0ABS8YRC9_9BACL</name>
<accession>A0ABS8YRC9</accession>
<dbReference type="Proteomes" id="UP001199916">
    <property type="component" value="Unassembled WGS sequence"/>
</dbReference>
<dbReference type="RefSeq" id="WP_233699174.1">
    <property type="nucleotide sequence ID" value="NZ_JAJNBZ010000042.1"/>
</dbReference>
<evidence type="ECO:0000313" key="3">
    <source>
        <dbReference type="Proteomes" id="UP001199916"/>
    </source>
</evidence>
<evidence type="ECO:0000313" key="2">
    <source>
        <dbReference type="EMBL" id="MCE5173170.1"/>
    </source>
</evidence>
<reference evidence="2 3" key="1">
    <citation type="submission" date="2021-11" db="EMBL/GenBank/DDBJ databases">
        <title>Draft genome sequence of Paenibacillus profundus YoMME, a new Gram-positive bacteria with exoelectrogenic properties.</title>
        <authorList>
            <person name="Hubenova Y."/>
            <person name="Hubenova E."/>
            <person name="Manasiev Y."/>
            <person name="Peykov S."/>
            <person name="Mitov M."/>
        </authorList>
    </citation>
    <scope>NUCLEOTIDE SEQUENCE [LARGE SCALE GENOMIC DNA]</scope>
    <source>
        <strain evidence="2 3">YoMME</strain>
    </source>
</reference>
<protein>
    <submittedName>
        <fullName evidence="2">Amidase domain-containing protein</fullName>
    </submittedName>
</protein>
<dbReference type="InterPro" id="IPR024301">
    <property type="entry name" value="Amidase_6"/>
</dbReference>
<dbReference type="PANTHER" id="PTHR40032:SF1">
    <property type="entry name" value="EXPORTED PROTEIN"/>
    <property type="match status" value="1"/>
</dbReference>
<proteinExistence type="predicted"/>
<dbReference type="PANTHER" id="PTHR40032">
    <property type="entry name" value="EXPORTED PROTEIN-RELATED"/>
    <property type="match status" value="1"/>
</dbReference>
<sequence>MRQDWKNTLYLYVDQHNRTEVDDRQHAVSAPIADMDYVLKASDRARRLQSWYQERGTSPSKSETKAKLIRTHEGDGEVTVDVEFHIQRICEQQGVSLFDERIERERLTLMKDGDGWIIGRVETPALERRGKRLNGEAREYEERGFRSTPFLNRDVLGGVRTARAVPYRRDKAVEYAEQWWNEANPRFLSFEVDCTNYVSQCLFAGGAPMNYTGKRETGWWYRGMVNGQEAWSFSWAVADSLERHLTNSTSGLRAEPVNHASDLQLGDVIAYDWDGNGHYQHNSIVTAFDVSGMPLVNAHTTNSRHRYWDYQDSYAWTEATQYRFFHIADAF</sequence>
<organism evidence="2 3">
    <name type="scientific">Paenibacillus profundus</name>
    <dbReference type="NCBI Taxonomy" id="1173085"/>
    <lineage>
        <taxon>Bacteria</taxon>
        <taxon>Bacillati</taxon>
        <taxon>Bacillota</taxon>
        <taxon>Bacilli</taxon>
        <taxon>Bacillales</taxon>
        <taxon>Paenibacillaceae</taxon>
        <taxon>Paenibacillus</taxon>
    </lineage>
</organism>
<evidence type="ECO:0000259" key="1">
    <source>
        <dbReference type="Pfam" id="PF12671"/>
    </source>
</evidence>
<comment type="caution">
    <text evidence="2">The sequence shown here is derived from an EMBL/GenBank/DDBJ whole genome shotgun (WGS) entry which is preliminary data.</text>
</comment>
<keyword evidence="3" id="KW-1185">Reference proteome</keyword>
<dbReference type="Pfam" id="PF12671">
    <property type="entry name" value="Amidase_6"/>
    <property type="match status" value="1"/>
</dbReference>
<feature type="domain" description="Putative amidase" evidence="1">
    <location>
        <begin position="167"/>
        <end position="320"/>
    </location>
</feature>
<dbReference type="EMBL" id="JAJNBZ010000042">
    <property type="protein sequence ID" value="MCE5173170.1"/>
    <property type="molecule type" value="Genomic_DNA"/>
</dbReference>
<gene>
    <name evidence="2" type="ORF">LQV63_28305</name>
</gene>